<gene>
    <name evidence="1" type="ORF">DPEC_G00078710</name>
</gene>
<reference evidence="1" key="1">
    <citation type="submission" date="2021-05" db="EMBL/GenBank/DDBJ databases">
        <authorList>
            <person name="Pan Q."/>
            <person name="Jouanno E."/>
            <person name="Zahm M."/>
            <person name="Klopp C."/>
            <person name="Cabau C."/>
            <person name="Louis A."/>
            <person name="Berthelot C."/>
            <person name="Parey E."/>
            <person name="Roest Crollius H."/>
            <person name="Montfort J."/>
            <person name="Robinson-Rechavi M."/>
            <person name="Bouchez O."/>
            <person name="Lampietro C."/>
            <person name="Lopez Roques C."/>
            <person name="Donnadieu C."/>
            <person name="Postlethwait J."/>
            <person name="Bobe J."/>
            <person name="Dillon D."/>
            <person name="Chandos A."/>
            <person name="von Hippel F."/>
            <person name="Guiguen Y."/>
        </authorList>
    </citation>
    <scope>NUCLEOTIDE SEQUENCE</scope>
    <source>
        <strain evidence="1">YG-Jan2019</strain>
    </source>
</reference>
<comment type="caution">
    <text evidence="1">The sequence shown here is derived from an EMBL/GenBank/DDBJ whole genome shotgun (WGS) entry which is preliminary data.</text>
</comment>
<evidence type="ECO:0000313" key="2">
    <source>
        <dbReference type="Proteomes" id="UP001157502"/>
    </source>
</evidence>
<organism evidence="1 2">
    <name type="scientific">Dallia pectoralis</name>
    <name type="common">Alaska blackfish</name>
    <dbReference type="NCBI Taxonomy" id="75939"/>
    <lineage>
        <taxon>Eukaryota</taxon>
        <taxon>Metazoa</taxon>
        <taxon>Chordata</taxon>
        <taxon>Craniata</taxon>
        <taxon>Vertebrata</taxon>
        <taxon>Euteleostomi</taxon>
        <taxon>Actinopterygii</taxon>
        <taxon>Neopterygii</taxon>
        <taxon>Teleostei</taxon>
        <taxon>Protacanthopterygii</taxon>
        <taxon>Esociformes</taxon>
        <taxon>Umbridae</taxon>
        <taxon>Dallia</taxon>
    </lineage>
</organism>
<accession>A0ACC2H485</accession>
<protein>
    <submittedName>
        <fullName evidence="1">Uncharacterized protein</fullName>
    </submittedName>
</protein>
<sequence length="1115" mass="125470">MNLALLAVRWLCLVWAVALPVSMVTGVRNPRRRKHKVPGESTQDKNKGHVDDNLKNQDSTKPLAVKSEKLLKIKEHDFAIRPGFGGEALPVGIDVQVESIDSISEVNMDFTMTLYLRHYWKDERLVFPSPSNVSRTFDGRLVKKIWVPDVFFVHSKRSFIHDTTMENVMIRVYPDGNILYSVRITVTALCSMDFSSFPLDTQNCSLELESYAYNENDLMLYWKNGDDSLRTEEIVLSQFFINKFHPSSGLAFYKSTGWYNRLFINFILRRHIFFFMLQAYFPTMLMVLLSWVSFWIDRRAVPARVSLGMTTVLTMSTIITGVSSSMPQVSYVKAVDVYLWTSFLFVFLSVIEYAAVNYCSTLDEIRRMKAGKLPISYNVNQAMAFDGCVHSSDIELTPYPCLPTSNHYSTSPQNPEDPPNEGTRLRRQRTLRENVDMLLSKSYLIDSYSRIAFPLSYLLFNTIYWTSLVSSSTHHREQSRRHMTSDQEESALPAEPQVQLTQETWSPQLGPESQHLESALVSELNPNAQAWASQTFSLDPSELNTDAQAWACQTFSLDPSELNTDALQPWLAVPCYPDNLDVPNPYTDEAQLEPSVVEFPGVTMEVLSANGQVQDGCVPEELMAQLKISLESCLSRQNLANDLYLVSQMDSDQYVPIVTVANLDHIKKLSTDLELISDILKSLPLVEVAECGQKVRPNQGRCIVILREIPETTPPEEVMALFACESLPRFQTCEFAQNDNWFITFSSEADAQQAFQYLREEVRTFQGKPIKARIKAKVMAVTSYAPKNGYRPLPMDHCTNQQLYSPYYTPPTFQQTIPQLYQLTNQSLALMAGYTDPDLMASFSGLLEGFPEGPSFKLPSSHRHSRGSHRGEWSQWRRSGERGLLDKPPPLPEHGPIERVHGPPRQGRQRLPGNGRKDGERGRREGQRGSGSSPSTDRGRRNAVGHRKRRDDQYTRANAHMPPRSSSPSLELGPTSFPPLSSTTPPTKPVATSEHKSLIADSGDSQSTNVTSQNIEPITSFPVKTLPRVNLMENPDSPKTITAAHPATEEPLQTTILNGPAPESKKPSYAEICQRIQANQTHAAMPNDHTPLGAGLVPAYPAQDPNPAQIQHLPQ</sequence>
<dbReference type="EMBL" id="CM055733">
    <property type="protein sequence ID" value="KAJ8010781.1"/>
    <property type="molecule type" value="Genomic_DNA"/>
</dbReference>
<dbReference type="Proteomes" id="UP001157502">
    <property type="component" value="Chromosome 6"/>
</dbReference>
<name>A0ACC2H485_DALPE</name>
<proteinExistence type="predicted"/>
<keyword evidence="2" id="KW-1185">Reference proteome</keyword>
<evidence type="ECO:0000313" key="1">
    <source>
        <dbReference type="EMBL" id="KAJ8010781.1"/>
    </source>
</evidence>